<dbReference type="EMBL" id="JAJGCB010000029">
    <property type="protein sequence ID" value="KAJ8986958.1"/>
    <property type="molecule type" value="Genomic_DNA"/>
</dbReference>
<evidence type="ECO:0000256" key="2">
    <source>
        <dbReference type="SAM" id="Phobius"/>
    </source>
</evidence>
<feature type="compositionally biased region" description="Basic residues" evidence="1">
    <location>
        <begin position="24"/>
        <end position="41"/>
    </location>
</feature>
<accession>A0AAN6EKQ4</accession>
<feature type="region of interest" description="Disordered" evidence="1">
    <location>
        <begin position="1"/>
        <end position="65"/>
    </location>
</feature>
<feature type="transmembrane region" description="Helical" evidence="2">
    <location>
        <begin position="132"/>
        <end position="154"/>
    </location>
</feature>
<evidence type="ECO:0000313" key="3">
    <source>
        <dbReference type="EMBL" id="KAJ8986958.1"/>
    </source>
</evidence>
<reference evidence="3" key="1">
    <citation type="submission" date="2023-01" db="EMBL/GenBank/DDBJ databases">
        <title>Exophiala dermititidis isolated from Cystic Fibrosis Patient.</title>
        <authorList>
            <person name="Kurbessoian T."/>
            <person name="Crocker A."/>
            <person name="Murante D."/>
            <person name="Hogan D.A."/>
            <person name="Stajich J.E."/>
        </authorList>
    </citation>
    <scope>NUCLEOTIDE SEQUENCE</scope>
    <source>
        <strain evidence="3">Ex8</strain>
    </source>
</reference>
<protein>
    <submittedName>
        <fullName evidence="3">Uncharacterized protein</fullName>
    </submittedName>
</protein>
<proteinExistence type="predicted"/>
<gene>
    <name evidence="3" type="ORF">HRR80_008900</name>
</gene>
<sequence>MSGPDFIELSSPYGSGPFSIDRPFHRRQRSKSISSPRRKSASVHYNPILTPRDDDGNAGSASHSPVDGYPRTIDLGSRRLGKYGVELWLEVVLCGFAVFAVVPFIWLAVAMVNFHHKEVTESRTNYIKQSTSAISTLFTILFAAVFGSTLKRFATWRLERGIRVGLLEQIMQSRTVFGAVTTQFSLRTINLATVVLLAIWTFSPLGSQASLRLISTGTLYTTQSSPGHYVDTISNQVFVGISSVDSLLTALKPTYISSLLGPETMKNGATDFWDNVRIPWLLDDAEEDADGWIPLSNADLNETSYSSLLGIPVQPLANRNSSFSLETTYMKLDCDKPKNEPLVDINFNVTSGNGTFLGPNTTAPDHNYLYPDWQVAMDQFVDNQIYYYGWPELLVNVSDNNLPQATFLFQTRGPWVARCKINQIYVESNVSCESTDSSVPACSVVAQRESREKHAPSTVTTLSFPMTFWLVSHEWIMATDPMRSSGFSTLTEYYLQNTSTAFIISGNDRYYANYTNVTAEEFSHRLGQLLNTWVLASQVSADAMAYDLVHRNMTEIYTDSRPVYLCSWPWLSVYLASIGVMFVAALFSIWCETHTAIPDVLSYCSSVTRQSKFFDFVKGGSALGGGARARRLRELEVKMGEVVEEDDGTQFRNDFVNELNPKADERRGYLAIATPEYLRPPKRGAFYS</sequence>
<keyword evidence="2" id="KW-1133">Transmembrane helix</keyword>
<dbReference type="Proteomes" id="UP001161757">
    <property type="component" value="Unassembled WGS sequence"/>
</dbReference>
<evidence type="ECO:0000256" key="1">
    <source>
        <dbReference type="SAM" id="MobiDB-lite"/>
    </source>
</evidence>
<keyword evidence="2" id="KW-0472">Membrane</keyword>
<comment type="caution">
    <text evidence="3">The sequence shown here is derived from an EMBL/GenBank/DDBJ whole genome shotgun (WGS) entry which is preliminary data.</text>
</comment>
<dbReference type="AlphaFoldDB" id="A0AAN6EKQ4"/>
<feature type="transmembrane region" description="Helical" evidence="2">
    <location>
        <begin position="87"/>
        <end position="112"/>
    </location>
</feature>
<organism evidence="3 4">
    <name type="scientific">Exophiala dermatitidis</name>
    <name type="common">Black yeast-like fungus</name>
    <name type="synonym">Wangiella dermatitidis</name>
    <dbReference type="NCBI Taxonomy" id="5970"/>
    <lineage>
        <taxon>Eukaryota</taxon>
        <taxon>Fungi</taxon>
        <taxon>Dikarya</taxon>
        <taxon>Ascomycota</taxon>
        <taxon>Pezizomycotina</taxon>
        <taxon>Eurotiomycetes</taxon>
        <taxon>Chaetothyriomycetidae</taxon>
        <taxon>Chaetothyriales</taxon>
        <taxon>Herpotrichiellaceae</taxon>
        <taxon>Exophiala</taxon>
    </lineage>
</organism>
<feature type="transmembrane region" description="Helical" evidence="2">
    <location>
        <begin position="568"/>
        <end position="591"/>
    </location>
</feature>
<keyword evidence="2" id="KW-0812">Transmembrane</keyword>
<evidence type="ECO:0000313" key="4">
    <source>
        <dbReference type="Proteomes" id="UP001161757"/>
    </source>
</evidence>
<name>A0AAN6EKQ4_EXODE</name>